<dbReference type="Proteomes" id="UP000321726">
    <property type="component" value="Unassembled WGS sequence"/>
</dbReference>
<gene>
    <name evidence="2" type="ORF">HCU01_28050</name>
</gene>
<dbReference type="PANTHER" id="PTHR21248">
    <property type="entry name" value="CARDIOLIPIN SYNTHASE"/>
    <property type="match status" value="1"/>
</dbReference>
<dbReference type="SMART" id="SM00155">
    <property type="entry name" value="PLDc"/>
    <property type="match status" value="2"/>
</dbReference>
<organism evidence="2 3">
    <name type="scientific">Halomonas cupida</name>
    <dbReference type="NCBI Taxonomy" id="44933"/>
    <lineage>
        <taxon>Bacteria</taxon>
        <taxon>Pseudomonadati</taxon>
        <taxon>Pseudomonadota</taxon>
        <taxon>Gammaproteobacteria</taxon>
        <taxon>Oceanospirillales</taxon>
        <taxon>Halomonadaceae</taxon>
        <taxon>Halomonas</taxon>
    </lineage>
</organism>
<evidence type="ECO:0000259" key="1">
    <source>
        <dbReference type="PROSITE" id="PS50035"/>
    </source>
</evidence>
<feature type="domain" description="PLD phosphodiesterase" evidence="1">
    <location>
        <begin position="268"/>
        <end position="294"/>
    </location>
</feature>
<keyword evidence="3" id="KW-1185">Reference proteome</keyword>
<dbReference type="EMBL" id="BJXU01000113">
    <property type="protein sequence ID" value="GEN24856.1"/>
    <property type="molecule type" value="Genomic_DNA"/>
</dbReference>
<comment type="caution">
    <text evidence="2">The sequence shown here is derived from an EMBL/GenBank/DDBJ whole genome shotgun (WGS) entry which is preliminary data.</text>
</comment>
<dbReference type="Pfam" id="PF13091">
    <property type="entry name" value="PLDc_2"/>
    <property type="match status" value="2"/>
</dbReference>
<evidence type="ECO:0000313" key="3">
    <source>
        <dbReference type="Proteomes" id="UP000321726"/>
    </source>
</evidence>
<accession>A0ABQ0WGN8</accession>
<dbReference type="SUPFAM" id="SSF56024">
    <property type="entry name" value="Phospholipase D/nuclease"/>
    <property type="match status" value="2"/>
</dbReference>
<feature type="domain" description="PLD phosphodiesterase" evidence="1">
    <location>
        <begin position="94"/>
        <end position="121"/>
    </location>
</feature>
<proteinExistence type="predicted"/>
<dbReference type="CDD" id="cd09159">
    <property type="entry name" value="PLDc_ybhO_like_2"/>
    <property type="match status" value="1"/>
</dbReference>
<evidence type="ECO:0000313" key="2">
    <source>
        <dbReference type="EMBL" id="GEN24856.1"/>
    </source>
</evidence>
<dbReference type="PROSITE" id="PS50035">
    <property type="entry name" value="PLD"/>
    <property type="match status" value="2"/>
</dbReference>
<dbReference type="InterPro" id="IPR001736">
    <property type="entry name" value="PLipase_D/transphosphatidylase"/>
</dbReference>
<reference evidence="2 3" key="1">
    <citation type="submission" date="2019-07" db="EMBL/GenBank/DDBJ databases">
        <title>Whole genome shotgun sequence of Halomonas cupida NBRC 102219.</title>
        <authorList>
            <person name="Hosoyama A."/>
            <person name="Uohara A."/>
            <person name="Ohji S."/>
            <person name="Ichikawa N."/>
        </authorList>
    </citation>
    <scope>NUCLEOTIDE SEQUENCE [LARGE SCALE GENOMIC DNA]</scope>
    <source>
        <strain evidence="2 3">NBRC 102219</strain>
    </source>
</reference>
<protein>
    <submittedName>
        <fullName evidence="2">Cardiolipin synthase B</fullName>
    </submittedName>
</protein>
<dbReference type="CDD" id="cd09110">
    <property type="entry name" value="PLDc_CLS_1"/>
    <property type="match status" value="1"/>
</dbReference>
<name>A0ABQ0WGN8_9GAMM</name>
<dbReference type="InterPro" id="IPR025202">
    <property type="entry name" value="PLD-like_dom"/>
</dbReference>
<sequence>MLPESRCFLPALFEAVEQAQESILIELYLMESGQLANRVIEALLAAAQRGVSVYLLLDGFGSMGLAQADRQRLTQGGVWLRDFNPLAWHSLARNVSRDHRKLVVVDQRIAFTGGFGAVDEFLEAWFELAVRVEGPVVADWVRLFRSVWQSPLTKGAREAKPLMPPVDGEPLAGGARGRVIWGRGYRFQAIRLSLQDRITSADRRLWLCTPYFVPTLGLRWRLQRAARRGVDVRLLLPGSAHDHPGVRYAGQRFYARLLQAGVRIHEFQPGFIHAKFVLVDDWASLGSCNFDHWSLQWNLEANQEVECAAFAEDVRQLFERNFAVSREIHLQEWQERPWWKKARTWLYGSLDSWMTRLR</sequence>
<dbReference type="PANTHER" id="PTHR21248:SF23">
    <property type="entry name" value="CARDIOLIPIN SYNTHASE B"/>
    <property type="match status" value="1"/>
</dbReference>
<dbReference type="Gene3D" id="3.30.870.10">
    <property type="entry name" value="Endonuclease Chain A"/>
    <property type="match status" value="2"/>
</dbReference>